<dbReference type="PANTHER" id="PTHR45650:SF9">
    <property type="entry name" value="SGNH HYDROLASE-TYPE ESTERASE DOMAIN-CONTAINING PROTEIN"/>
    <property type="match status" value="1"/>
</dbReference>
<dbReference type="InterPro" id="IPR051238">
    <property type="entry name" value="GDSL_esterase/lipase"/>
</dbReference>
<name>A0ABR0CYE1_9LAMI</name>
<keyword evidence="6" id="KW-0442">Lipid degradation</keyword>
<reference evidence="8 9" key="1">
    <citation type="journal article" date="2023" name="bioRxiv">
        <title>Genome report: Whole genome sequence and annotation of Penstemon davidsonii.</title>
        <authorList>
            <person name="Ostevik K.L."/>
            <person name="Alabady M."/>
            <person name="Zhang M."/>
            <person name="Rausher M.D."/>
        </authorList>
    </citation>
    <scope>NUCLEOTIDE SEQUENCE [LARGE SCALE GENOMIC DNA]</scope>
    <source>
        <strain evidence="8">DNT005</strain>
        <tissue evidence="8">Whole leaf</tissue>
    </source>
</reference>
<feature type="non-terminal residue" evidence="8">
    <location>
        <position position="1"/>
    </location>
</feature>
<dbReference type="Proteomes" id="UP001291926">
    <property type="component" value="Unassembled WGS sequence"/>
</dbReference>
<comment type="subcellular location">
    <subcellularLocation>
        <location evidence="1">Secreted</location>
    </subcellularLocation>
</comment>
<dbReference type="Pfam" id="PF00657">
    <property type="entry name" value="Lipase_GDSL"/>
    <property type="match status" value="1"/>
</dbReference>
<keyword evidence="5" id="KW-0378">Hydrolase</keyword>
<keyword evidence="4" id="KW-0732">Signal</keyword>
<dbReference type="Gene3D" id="3.40.50.1110">
    <property type="entry name" value="SGNH hydrolase"/>
    <property type="match status" value="1"/>
</dbReference>
<evidence type="ECO:0000256" key="6">
    <source>
        <dbReference type="ARBA" id="ARBA00022963"/>
    </source>
</evidence>
<evidence type="ECO:0000313" key="9">
    <source>
        <dbReference type="Proteomes" id="UP001291926"/>
    </source>
</evidence>
<gene>
    <name evidence="8" type="ORF">RD792_011595</name>
</gene>
<evidence type="ECO:0000256" key="2">
    <source>
        <dbReference type="ARBA" id="ARBA00008668"/>
    </source>
</evidence>
<evidence type="ECO:0000313" key="8">
    <source>
        <dbReference type="EMBL" id="KAK4482056.1"/>
    </source>
</evidence>
<evidence type="ECO:0000256" key="5">
    <source>
        <dbReference type="ARBA" id="ARBA00022801"/>
    </source>
</evidence>
<comment type="similarity">
    <text evidence="2">Belongs to the 'GDSL' lipolytic enzyme family.</text>
</comment>
<comment type="caution">
    <text evidence="8">The sequence shown here is derived from an EMBL/GenBank/DDBJ whole genome shotgun (WGS) entry which is preliminary data.</text>
</comment>
<evidence type="ECO:0008006" key="10">
    <source>
        <dbReference type="Google" id="ProtNLM"/>
    </source>
</evidence>
<keyword evidence="3" id="KW-0964">Secreted</keyword>
<proteinExistence type="inferred from homology"/>
<dbReference type="InterPro" id="IPR036514">
    <property type="entry name" value="SGNH_hydro_sf"/>
</dbReference>
<sequence>QFLGFDEPIPPFATARGSEILKGVNYASGSAGILDKSGINLGDRISMNRQLINHGIAISRIAGLLGSTTIKDYLSKCLYTINIGSNDYLNNYLMPRLYPTSLLFTPDRFAEVLIQQYSRQLTVSLTICS</sequence>
<dbReference type="EMBL" id="JAYDYQ010002668">
    <property type="protein sequence ID" value="KAK4482056.1"/>
    <property type="molecule type" value="Genomic_DNA"/>
</dbReference>
<organism evidence="8 9">
    <name type="scientific">Penstemon davidsonii</name>
    <dbReference type="NCBI Taxonomy" id="160366"/>
    <lineage>
        <taxon>Eukaryota</taxon>
        <taxon>Viridiplantae</taxon>
        <taxon>Streptophyta</taxon>
        <taxon>Embryophyta</taxon>
        <taxon>Tracheophyta</taxon>
        <taxon>Spermatophyta</taxon>
        <taxon>Magnoliopsida</taxon>
        <taxon>eudicotyledons</taxon>
        <taxon>Gunneridae</taxon>
        <taxon>Pentapetalae</taxon>
        <taxon>asterids</taxon>
        <taxon>lamiids</taxon>
        <taxon>Lamiales</taxon>
        <taxon>Plantaginaceae</taxon>
        <taxon>Cheloneae</taxon>
        <taxon>Penstemon</taxon>
    </lineage>
</organism>
<evidence type="ECO:0000256" key="1">
    <source>
        <dbReference type="ARBA" id="ARBA00004613"/>
    </source>
</evidence>
<keyword evidence="7" id="KW-0443">Lipid metabolism</keyword>
<evidence type="ECO:0000256" key="4">
    <source>
        <dbReference type="ARBA" id="ARBA00022729"/>
    </source>
</evidence>
<evidence type="ECO:0000256" key="3">
    <source>
        <dbReference type="ARBA" id="ARBA00022525"/>
    </source>
</evidence>
<dbReference type="InterPro" id="IPR001087">
    <property type="entry name" value="GDSL"/>
</dbReference>
<keyword evidence="9" id="KW-1185">Reference proteome</keyword>
<accession>A0ABR0CYE1</accession>
<dbReference type="PANTHER" id="PTHR45650">
    <property type="entry name" value="GDSL-LIKE LIPASE/ACYLHYDROLASE-RELATED"/>
    <property type="match status" value="1"/>
</dbReference>
<evidence type="ECO:0000256" key="7">
    <source>
        <dbReference type="ARBA" id="ARBA00023098"/>
    </source>
</evidence>
<protein>
    <recommendedName>
        <fullName evidence="10">GDSL esterase/lipase</fullName>
    </recommendedName>
</protein>